<keyword evidence="2" id="KW-1185">Reference proteome</keyword>
<sequence length="92" mass="10604">MVSAKRAKMLGAGMEMKGAQKRVQLFDNDRTLWVLSNHKSSSSEVWEDEWLQKDDQIKSIPLQFVKVKRARVQTPGTSVQTKDAYYFSKEIP</sequence>
<proteinExistence type="predicted"/>
<accession>A0AAE1B253</accession>
<organism evidence="1 2">
    <name type="scientific">Elysia crispata</name>
    <name type="common">lettuce slug</name>
    <dbReference type="NCBI Taxonomy" id="231223"/>
    <lineage>
        <taxon>Eukaryota</taxon>
        <taxon>Metazoa</taxon>
        <taxon>Spiralia</taxon>
        <taxon>Lophotrochozoa</taxon>
        <taxon>Mollusca</taxon>
        <taxon>Gastropoda</taxon>
        <taxon>Heterobranchia</taxon>
        <taxon>Euthyneura</taxon>
        <taxon>Panpulmonata</taxon>
        <taxon>Sacoglossa</taxon>
        <taxon>Placobranchoidea</taxon>
        <taxon>Plakobranchidae</taxon>
        <taxon>Elysia</taxon>
    </lineage>
</organism>
<dbReference type="EMBL" id="JAWDGP010000726">
    <property type="protein sequence ID" value="KAK3797974.1"/>
    <property type="molecule type" value="Genomic_DNA"/>
</dbReference>
<reference evidence="1" key="1">
    <citation type="journal article" date="2023" name="G3 (Bethesda)">
        <title>A reference genome for the long-term kleptoplast-retaining sea slug Elysia crispata morphotype clarki.</title>
        <authorList>
            <person name="Eastman K.E."/>
            <person name="Pendleton A.L."/>
            <person name="Shaikh M.A."/>
            <person name="Suttiyut T."/>
            <person name="Ogas R."/>
            <person name="Tomko P."/>
            <person name="Gavelis G."/>
            <person name="Widhalm J.R."/>
            <person name="Wisecaver J.H."/>
        </authorList>
    </citation>
    <scope>NUCLEOTIDE SEQUENCE</scope>
    <source>
        <strain evidence="1">ECLA1</strain>
    </source>
</reference>
<evidence type="ECO:0000313" key="1">
    <source>
        <dbReference type="EMBL" id="KAK3797974.1"/>
    </source>
</evidence>
<dbReference type="Proteomes" id="UP001283361">
    <property type="component" value="Unassembled WGS sequence"/>
</dbReference>
<dbReference type="AlphaFoldDB" id="A0AAE1B253"/>
<evidence type="ECO:0000313" key="2">
    <source>
        <dbReference type="Proteomes" id="UP001283361"/>
    </source>
</evidence>
<gene>
    <name evidence="1" type="ORF">RRG08_008446</name>
</gene>
<protein>
    <submittedName>
        <fullName evidence="1">Uncharacterized protein</fullName>
    </submittedName>
</protein>
<comment type="caution">
    <text evidence="1">The sequence shown here is derived from an EMBL/GenBank/DDBJ whole genome shotgun (WGS) entry which is preliminary data.</text>
</comment>
<name>A0AAE1B253_9GAST</name>